<accession>A0A4R9GEQ0</accession>
<protein>
    <recommendedName>
        <fullName evidence="3">AsmA family protein</fullName>
    </recommendedName>
</protein>
<proteinExistence type="predicted"/>
<dbReference type="NCBIfam" id="NF047499">
    <property type="entry name" value="LIC_11026_fam"/>
    <property type="match status" value="1"/>
</dbReference>
<comment type="caution">
    <text evidence="1">The sequence shown here is derived from an EMBL/GenBank/DDBJ whole genome shotgun (WGS) entry which is preliminary data.</text>
</comment>
<dbReference type="Proteomes" id="UP000298458">
    <property type="component" value="Unassembled WGS sequence"/>
</dbReference>
<reference evidence="1" key="1">
    <citation type="journal article" date="2019" name="PLoS Negl. Trop. Dis.">
        <title>Revisiting the worldwide diversity of Leptospira species in the environment.</title>
        <authorList>
            <person name="Vincent A.T."/>
            <person name="Schiettekatte O."/>
            <person name="Bourhy P."/>
            <person name="Veyrier F.J."/>
            <person name="Picardeau M."/>
        </authorList>
    </citation>
    <scope>NUCLEOTIDE SEQUENCE [LARGE SCALE GENOMIC DNA]</scope>
    <source>
        <strain evidence="1">SSW15</strain>
    </source>
</reference>
<dbReference type="EMBL" id="RQET01000007">
    <property type="protein sequence ID" value="TGK10277.1"/>
    <property type="molecule type" value="Genomic_DNA"/>
</dbReference>
<organism evidence="1 2">
    <name type="scientific">Leptospira fletcheri</name>
    <dbReference type="NCBI Taxonomy" id="2484981"/>
    <lineage>
        <taxon>Bacteria</taxon>
        <taxon>Pseudomonadati</taxon>
        <taxon>Spirochaetota</taxon>
        <taxon>Spirochaetia</taxon>
        <taxon>Leptospirales</taxon>
        <taxon>Leptospiraceae</taxon>
        <taxon>Leptospira</taxon>
    </lineage>
</organism>
<dbReference type="OrthoDB" id="341991at2"/>
<dbReference type="RefSeq" id="WP_135768163.1">
    <property type="nucleotide sequence ID" value="NZ_RQET01000007.1"/>
</dbReference>
<gene>
    <name evidence="1" type="ORF">EHO60_10595</name>
</gene>
<sequence>MFPSVFQILLKRKILLSVLFVLFLIYHSIFNSFTGQILFDRVFVPMVRGELRGKIRKFSPLYGIRIEDLALGTRPEWGPDPVLQAKGLEFSYNLPYILFGRLKISRISLENATVRLKKKKGIWNVATLLSGSDSGGKEKASPPPAKESPISVIRTYLPVSAFARLELKNLDFGISSEEGGKSTEVGMAGLDLDLEIDTERFSSVPLNLSALGLIDDFKLSLNPEKPIRIRFRDPLRQMDHPFRLTWIWERSDTRHPFRSKMDIGADKIRLKIADRLAEPFGFSFRYDLDYSPVSKEIVLKNLKLAVNEDEWLEGGGRISGIGSELQNVHFALQKSSIRLAPISGFLTDLGIRGISLQGNASLAPLLLEGTSKELRATGEVKASGLDLRIGAKAHSIQELDLDWDGRFRPQPTEEATAEKPLPWISLLEIKRLKALYNGSSLAGTFFYSGDSSLAAPALDLKLKLDRFSLAPYVSGLSGLLSVDLNVKGRDFSDLNAGLSLKLSDFRFPYGRGNSGNIGLNAKGNYTFLFFKKPWALERIKATPVSVSVFSPDGERALFLESFVEIGIRDSLALSVGGLKIEADLDELIPPLPLALRESLIPLRSQIGSRLSLGGNLNYVKKEKKQGIDGNIRLNLPALEIKDGKLNLSAKVEGTPPDKIFLDRMDLTAFSGKLALSSQGILTRAKPGETAALGDFSPDLKGSLKLISAEDAYLIKGLTFRGDLRLGFGWQGSDLSGTLTSKDSSLYVSNRLCPSPECKLYRIDGLNATVPFQHDLSVKETRNLIEGNKRKFVLNYGRMPEPNFTIREIVGTHPSLKGVPFEYIKPKTDSPGLSANLSYSENYLRMDFLKIHTLDGEVLGKDVIVNVGSGDPERMEYSMELRVKDIDLKQLLPGRSRGKIDDGKIKADLNLWGRNLGDPIPNLNLFFSVYQIGRDFGKSAINIFAPSNLLTDFIYTSYAVDKIELELSKGLVYAVILFKRSVLGTLVNLENNQVSQQRMPLANFLNRAQSEIETYNK</sequence>
<evidence type="ECO:0008006" key="3">
    <source>
        <dbReference type="Google" id="ProtNLM"/>
    </source>
</evidence>
<dbReference type="AlphaFoldDB" id="A0A4R9GEQ0"/>
<evidence type="ECO:0000313" key="1">
    <source>
        <dbReference type="EMBL" id="TGK10277.1"/>
    </source>
</evidence>
<keyword evidence="2" id="KW-1185">Reference proteome</keyword>
<name>A0A4R9GEQ0_9LEPT</name>
<evidence type="ECO:0000313" key="2">
    <source>
        <dbReference type="Proteomes" id="UP000298458"/>
    </source>
</evidence>